<evidence type="ECO:0008006" key="5">
    <source>
        <dbReference type="Google" id="ProtNLM"/>
    </source>
</evidence>
<sequence length="136" mass="15386">MDFPWIPLLFNLALLGVVMFVCRTLNASQGKPVWNGTLLFFIFCFVAMCLDFILTMVFASASFHDRTQYESVATRSAWSERFFVYLIPCIAALLLALRFRRAQQSAPDEEEVHAGRAASHEVDGEVRSLPLSPVHE</sequence>
<organism evidence="3 4">
    <name type="scientific">Candidatus Burkholderia verschuerenii</name>
    <dbReference type="NCBI Taxonomy" id="242163"/>
    <lineage>
        <taxon>Bacteria</taxon>
        <taxon>Pseudomonadati</taxon>
        <taxon>Pseudomonadota</taxon>
        <taxon>Betaproteobacteria</taxon>
        <taxon>Burkholderiales</taxon>
        <taxon>Burkholderiaceae</taxon>
        <taxon>Burkholderia</taxon>
    </lineage>
</organism>
<feature type="transmembrane region" description="Helical" evidence="2">
    <location>
        <begin position="38"/>
        <end position="62"/>
    </location>
</feature>
<dbReference type="EMBL" id="LFJJ01000022">
    <property type="protein sequence ID" value="KND61415.1"/>
    <property type="molecule type" value="Genomic_DNA"/>
</dbReference>
<gene>
    <name evidence="3" type="ORF">BVER_04323</name>
</gene>
<evidence type="ECO:0000256" key="2">
    <source>
        <dbReference type="SAM" id="Phobius"/>
    </source>
</evidence>
<comment type="caution">
    <text evidence="3">The sequence shown here is derived from an EMBL/GenBank/DDBJ whole genome shotgun (WGS) entry which is preliminary data.</text>
</comment>
<name>A0A0L0MGI9_9BURK</name>
<evidence type="ECO:0000313" key="3">
    <source>
        <dbReference type="EMBL" id="KND61415.1"/>
    </source>
</evidence>
<feature type="transmembrane region" description="Helical" evidence="2">
    <location>
        <begin position="6"/>
        <end position="26"/>
    </location>
</feature>
<keyword evidence="2" id="KW-0812">Transmembrane</keyword>
<keyword evidence="4" id="KW-1185">Reference proteome</keyword>
<accession>A0A0L0MGI9</accession>
<evidence type="ECO:0000256" key="1">
    <source>
        <dbReference type="SAM" id="MobiDB-lite"/>
    </source>
</evidence>
<dbReference type="RefSeq" id="WP_050452683.1">
    <property type="nucleotide sequence ID" value="NZ_LFJJ01000022.1"/>
</dbReference>
<dbReference type="PATRIC" id="fig|242163.4.peg.3191"/>
<evidence type="ECO:0000313" key="4">
    <source>
        <dbReference type="Proteomes" id="UP000036959"/>
    </source>
</evidence>
<dbReference type="AlphaFoldDB" id="A0A0L0MGI9"/>
<feature type="compositionally biased region" description="Basic and acidic residues" evidence="1">
    <location>
        <begin position="112"/>
        <end position="126"/>
    </location>
</feature>
<feature type="transmembrane region" description="Helical" evidence="2">
    <location>
        <begin position="82"/>
        <end position="99"/>
    </location>
</feature>
<keyword evidence="2" id="KW-0472">Membrane</keyword>
<reference evidence="4" key="1">
    <citation type="submission" date="2015-06" db="EMBL/GenBank/DDBJ databases">
        <title>Comparative genomics of Burkholderia leaf nodule symbionts.</title>
        <authorList>
            <person name="Carlier A."/>
            <person name="Eberl L."/>
            <person name="Pinto-Carbo M."/>
        </authorList>
    </citation>
    <scope>NUCLEOTIDE SEQUENCE [LARGE SCALE GENOMIC DNA]</scope>
    <source>
        <strain evidence="4">UZHbot4</strain>
    </source>
</reference>
<proteinExistence type="predicted"/>
<keyword evidence="2" id="KW-1133">Transmembrane helix</keyword>
<dbReference type="OrthoDB" id="9132122at2"/>
<feature type="region of interest" description="Disordered" evidence="1">
    <location>
        <begin position="106"/>
        <end position="136"/>
    </location>
</feature>
<dbReference type="Proteomes" id="UP000036959">
    <property type="component" value="Unassembled WGS sequence"/>
</dbReference>
<protein>
    <recommendedName>
        <fullName evidence="5">Transmembrane protein</fullName>
    </recommendedName>
</protein>